<keyword evidence="10" id="KW-1185">Reference proteome</keyword>
<keyword evidence="6" id="KW-0653">Protein transport</keyword>
<evidence type="ECO:0000256" key="1">
    <source>
        <dbReference type="ARBA" id="ARBA00004184"/>
    </source>
</evidence>
<evidence type="ECO:0000256" key="4">
    <source>
        <dbReference type="ARBA" id="ARBA00022574"/>
    </source>
</evidence>
<evidence type="ECO:0000256" key="6">
    <source>
        <dbReference type="ARBA" id="ARBA00022927"/>
    </source>
</evidence>
<keyword evidence="3" id="KW-0926">Vacuole</keyword>
<organism evidence="9 10">
    <name type="scientific">Metschnikowia aff. pulcherrima</name>
    <dbReference type="NCBI Taxonomy" id="2163413"/>
    <lineage>
        <taxon>Eukaryota</taxon>
        <taxon>Fungi</taxon>
        <taxon>Dikarya</taxon>
        <taxon>Ascomycota</taxon>
        <taxon>Saccharomycotina</taxon>
        <taxon>Pichiomycetes</taxon>
        <taxon>Metschnikowiaceae</taxon>
        <taxon>Metschnikowia</taxon>
    </lineage>
</organism>
<comment type="similarity">
    <text evidence="7">Belongs to the WD repeat PROPPIN family.</text>
</comment>
<dbReference type="SUPFAM" id="SSF50978">
    <property type="entry name" value="WD40 repeat-like"/>
    <property type="match status" value="1"/>
</dbReference>
<dbReference type="InterPro" id="IPR015943">
    <property type="entry name" value="WD40/YVTN_repeat-like_dom_sf"/>
</dbReference>
<dbReference type="InterPro" id="IPR036322">
    <property type="entry name" value="WD40_repeat_dom_sf"/>
</dbReference>
<reference evidence="10" key="1">
    <citation type="submission" date="2019-03" db="EMBL/GenBank/DDBJ databases">
        <title>Snf2 controls pulcherriminic acid biosynthesis and connects pigmentation and antifungal activity of the yeast Metschnikowia pulcherrima.</title>
        <authorList>
            <person name="Gore-Lloyd D."/>
            <person name="Sumann I."/>
            <person name="Brachmann A.O."/>
            <person name="Schneeberger K."/>
            <person name="Ortiz-Merino R.A."/>
            <person name="Moreno-Beltran M."/>
            <person name="Schlaefli M."/>
            <person name="Kirner P."/>
            <person name="Santos Kron A."/>
            <person name="Wolfe K.H."/>
            <person name="Piel J."/>
            <person name="Ahrens C.H."/>
            <person name="Henk D."/>
            <person name="Freimoser F.M."/>
        </authorList>
    </citation>
    <scope>NUCLEOTIDE SEQUENCE [LARGE SCALE GENOMIC DNA]</scope>
    <source>
        <strain evidence="10">APC 1.2</strain>
    </source>
</reference>
<protein>
    <recommendedName>
        <fullName evidence="11">SVP1-like protein 2</fullName>
    </recommendedName>
</protein>
<evidence type="ECO:0000256" key="5">
    <source>
        <dbReference type="ARBA" id="ARBA00022737"/>
    </source>
</evidence>
<dbReference type="Gene3D" id="2.130.10.10">
    <property type="entry name" value="YVTN repeat-like/Quinoprotein amine dehydrogenase"/>
    <property type="match status" value="1"/>
</dbReference>
<proteinExistence type="inferred from homology"/>
<dbReference type="SMART" id="SM00320">
    <property type="entry name" value="WD40"/>
    <property type="match status" value="2"/>
</dbReference>
<evidence type="ECO:0000313" key="9">
    <source>
        <dbReference type="EMBL" id="QBM88851.1"/>
    </source>
</evidence>
<dbReference type="EMBL" id="CP034458">
    <property type="protein sequence ID" value="QBM88851.1"/>
    <property type="molecule type" value="Genomic_DNA"/>
</dbReference>
<dbReference type="AlphaFoldDB" id="A0A4P6XSC2"/>
<name>A0A4P6XSC2_9ASCO</name>
<dbReference type="GO" id="GO:0012505">
    <property type="term" value="C:endomembrane system"/>
    <property type="evidence" value="ECO:0007669"/>
    <property type="project" value="UniProtKB-SubCell"/>
</dbReference>
<gene>
    <name evidence="9" type="ORF">METSCH_C08320</name>
</gene>
<dbReference type="PANTHER" id="PTHR11227">
    <property type="entry name" value="WD-REPEAT PROTEIN INTERACTING WITH PHOSPHOINOSIDES WIPI -RELATED"/>
    <property type="match status" value="1"/>
</dbReference>
<dbReference type="GO" id="GO:0005774">
    <property type="term" value="C:vacuolar membrane"/>
    <property type="evidence" value="ECO:0007669"/>
    <property type="project" value="UniProtKB-SubCell"/>
</dbReference>
<accession>A0A4P6XSC2</accession>
<dbReference type="InterPro" id="IPR001680">
    <property type="entry name" value="WD40_rpt"/>
</dbReference>
<evidence type="ECO:0000256" key="7">
    <source>
        <dbReference type="ARBA" id="ARBA00025740"/>
    </source>
</evidence>
<dbReference type="GO" id="GO:0015031">
    <property type="term" value="P:protein transport"/>
    <property type="evidence" value="ECO:0007669"/>
    <property type="project" value="UniProtKB-KW"/>
</dbReference>
<comment type="subcellular location">
    <subcellularLocation>
        <location evidence="1">Endomembrane system</location>
        <topology evidence="1">Peripheral membrane protein</topology>
    </subcellularLocation>
    <subcellularLocation>
        <location evidence="8">Vacuole membrane</location>
    </subcellularLocation>
</comment>
<evidence type="ECO:0000313" key="10">
    <source>
        <dbReference type="Proteomes" id="UP000292447"/>
    </source>
</evidence>
<dbReference type="InterPro" id="IPR048720">
    <property type="entry name" value="PROPPIN"/>
</dbReference>
<dbReference type="Proteomes" id="UP000292447">
    <property type="component" value="Chromosome III"/>
</dbReference>
<dbReference type="Pfam" id="PF21032">
    <property type="entry name" value="PROPPIN"/>
    <property type="match status" value="1"/>
</dbReference>
<evidence type="ECO:0008006" key="11">
    <source>
        <dbReference type="Google" id="ProtNLM"/>
    </source>
</evidence>
<keyword evidence="5" id="KW-0677">Repeat</keyword>
<keyword evidence="2" id="KW-0813">Transport</keyword>
<evidence type="ECO:0000256" key="3">
    <source>
        <dbReference type="ARBA" id="ARBA00022554"/>
    </source>
</evidence>
<sequence>MGTSSALGADHKTMKVLHISFNQDQGCFSIAHEKGFLVYNTNPIDLRVCRNFSPSNGAGTGLGLVSMLHRTNYLAMVGGGKSPKFPNNKVIIWDDLKKRSSLSLSFMNPVLNVLLSRIRIIVVLLSQVVVYEFSASPRKIATFETSENEHGLADLSIYSSSPHAHSGSSSSSLSGTELSNSAKESAKCQILAFPGRAAGQIQLVDVSPEGQERNSVSIVKAHKSKIRFIALNRTGTLVASASESGTIIRVHSTQTTALVYEFRRGLDRAVITSIKFLSNDTNLAVLSDKNTLHVFSIAPPLSTPIADPFGEGDTSREAPTNRQHVLKKLRLPLPLLNYFQSTWSFCSVNTSQYHTDFDSSTVDDSAVLGWSGNDTVILIWKKKKIWEKYLIVDEQRAQQNSADTTNAESPHPAHRYTLVRSSWKSFDSIE</sequence>
<evidence type="ECO:0000256" key="2">
    <source>
        <dbReference type="ARBA" id="ARBA00022448"/>
    </source>
</evidence>
<dbReference type="STRING" id="2163413.A0A4P6XSC2"/>
<keyword evidence="4" id="KW-0853">WD repeat</keyword>
<evidence type="ECO:0000256" key="8">
    <source>
        <dbReference type="ARBA" id="ARBA00037813"/>
    </source>
</evidence>